<comment type="subcellular location">
    <subcellularLocation>
        <location evidence="2 8">Nucleus</location>
    </subcellularLocation>
</comment>
<evidence type="ECO:0000256" key="4">
    <source>
        <dbReference type="ARBA" id="ARBA00023110"/>
    </source>
</evidence>
<dbReference type="Gene3D" id="2.40.100.10">
    <property type="entry name" value="Cyclophilin-like"/>
    <property type="match status" value="1"/>
</dbReference>
<dbReference type="EMBL" id="CAJFCV020000001">
    <property type="protein sequence ID" value="CAG9087475.1"/>
    <property type="molecule type" value="Genomic_DNA"/>
</dbReference>
<feature type="compositionally biased region" description="Basic and acidic residues" evidence="9">
    <location>
        <begin position="327"/>
        <end position="345"/>
    </location>
</feature>
<comment type="similarity">
    <text evidence="8">Belongs to the cyclophilin-type PPIase family. PPIL4 subfamily.</text>
</comment>
<keyword evidence="14" id="KW-1185">Reference proteome</keyword>
<feature type="compositionally biased region" description="Basic residues" evidence="9">
    <location>
        <begin position="377"/>
        <end position="391"/>
    </location>
</feature>
<feature type="region of interest" description="Disordered" evidence="9">
    <location>
        <begin position="322"/>
        <end position="391"/>
    </location>
</feature>
<sequence>MSVLIETTVGDLVVDLFYEERVEASQNFIKLCKMKYYNLNQFTTIQKDYIAQTGDPTNTGHGGESVYSFVHDKKCRFFPDNSKVKMKHKRKGTVSFVNCGQDMFGSQFLISLDDNLDYLDGKHLIFGQVAEGLEVLDILNEEHTNDKYEPLRDIRISHTIILHDPFADPPNLPIPSRSPSPTNQLIELSNKICLDQDVDGEAYTSEEMQKINEERELRANAQVLEMIGDIRDIDEKPPDNVLFVCKLNPVTTDSDLEVIFGRFGDIKCCEIIRERRTGKSLQYAFVEFETPEQCEAAYLKMDNVLIDDRRIHVDFSQSVAKTHTWKRKTDEEAAKQKDKKTEERPKRRSRSPERRRHRRKHSTSSSGSSSSADSRGKGKKSQKSKRKRSRS</sequence>
<dbReference type="SUPFAM" id="SSF54928">
    <property type="entry name" value="RNA-binding domain, RBD"/>
    <property type="match status" value="1"/>
</dbReference>
<organism evidence="13 15">
    <name type="scientific">Bursaphelenchus xylophilus</name>
    <name type="common">Pinewood nematode worm</name>
    <name type="synonym">Aphelenchoides xylophilus</name>
    <dbReference type="NCBI Taxonomy" id="6326"/>
    <lineage>
        <taxon>Eukaryota</taxon>
        <taxon>Metazoa</taxon>
        <taxon>Ecdysozoa</taxon>
        <taxon>Nematoda</taxon>
        <taxon>Chromadorea</taxon>
        <taxon>Rhabditida</taxon>
        <taxon>Tylenchina</taxon>
        <taxon>Tylenchomorpha</taxon>
        <taxon>Aphelenchoidea</taxon>
        <taxon>Aphelenchoididae</taxon>
        <taxon>Bursaphelenchus</taxon>
    </lineage>
</organism>
<feature type="compositionally biased region" description="Basic residues" evidence="9">
    <location>
        <begin position="346"/>
        <end position="362"/>
    </location>
</feature>
<keyword evidence="6 8" id="KW-0539">Nucleus</keyword>
<dbReference type="InterPro" id="IPR029000">
    <property type="entry name" value="Cyclophilin-like_dom_sf"/>
</dbReference>
<evidence type="ECO:0000256" key="2">
    <source>
        <dbReference type="ARBA" id="ARBA00004123"/>
    </source>
</evidence>
<dbReference type="Gene3D" id="3.30.70.330">
    <property type="match status" value="1"/>
</dbReference>
<dbReference type="InterPro" id="IPR035542">
    <property type="entry name" value="CRIP"/>
</dbReference>
<dbReference type="InterPro" id="IPR035979">
    <property type="entry name" value="RBD_domain_sf"/>
</dbReference>
<feature type="compositionally biased region" description="Low complexity" evidence="9">
    <location>
        <begin position="363"/>
        <end position="373"/>
    </location>
</feature>
<dbReference type="EMBL" id="CAJFDI010000001">
    <property type="protein sequence ID" value="CAD5211017.1"/>
    <property type="molecule type" value="Genomic_DNA"/>
</dbReference>
<dbReference type="SMR" id="A0A1I7SEC3"/>
<dbReference type="GO" id="GO:0005634">
    <property type="term" value="C:nucleus"/>
    <property type="evidence" value="ECO:0007669"/>
    <property type="project" value="UniProtKB-SubCell"/>
</dbReference>
<dbReference type="Proteomes" id="UP000095284">
    <property type="component" value="Unplaced"/>
</dbReference>
<dbReference type="EC" id="5.2.1.8" evidence="8"/>
<reference evidence="12" key="2">
    <citation type="submission" date="2020-09" db="EMBL/GenBank/DDBJ databases">
        <authorList>
            <person name="Kikuchi T."/>
        </authorList>
    </citation>
    <scope>NUCLEOTIDE SEQUENCE</scope>
    <source>
        <strain evidence="12">Ka4C1</strain>
    </source>
</reference>
<dbReference type="eggNOG" id="KOG0415">
    <property type="taxonomic scope" value="Eukaryota"/>
</dbReference>
<dbReference type="Proteomes" id="UP000659654">
    <property type="component" value="Unassembled WGS sequence"/>
</dbReference>
<evidence type="ECO:0000256" key="9">
    <source>
        <dbReference type="SAM" id="MobiDB-lite"/>
    </source>
</evidence>
<dbReference type="InterPro" id="IPR000504">
    <property type="entry name" value="RRM_dom"/>
</dbReference>
<evidence type="ECO:0000256" key="3">
    <source>
        <dbReference type="ARBA" id="ARBA00022884"/>
    </source>
</evidence>
<dbReference type="PANTHER" id="PTHR45843">
    <property type="entry name" value="PEPTIDYL-PROLYL CIS-TRANS ISOMERASE-LIKE 4"/>
    <property type="match status" value="1"/>
</dbReference>
<protein>
    <recommendedName>
        <fullName evidence="8">Peptidyl-prolyl cis-trans isomerase</fullName>
        <shortName evidence="8">PPIase</shortName>
        <ecNumber evidence="8">5.2.1.8</ecNumber>
    </recommendedName>
</protein>
<dbReference type="PRINTS" id="PR00153">
    <property type="entry name" value="CSAPPISMRASE"/>
</dbReference>
<dbReference type="InterPro" id="IPR012677">
    <property type="entry name" value="Nucleotide-bd_a/b_plait_sf"/>
</dbReference>
<dbReference type="PANTHER" id="PTHR45843:SF1">
    <property type="entry name" value="PEPTIDYL-PROLYL CIS-TRANS ISOMERASE-LIKE 4"/>
    <property type="match status" value="1"/>
</dbReference>
<evidence type="ECO:0000313" key="12">
    <source>
        <dbReference type="EMBL" id="CAD5211017.1"/>
    </source>
</evidence>
<dbReference type="Pfam" id="PF00160">
    <property type="entry name" value="Pro_isomerase"/>
    <property type="match status" value="1"/>
</dbReference>
<dbReference type="CDD" id="cd12235">
    <property type="entry name" value="RRM_PPIL4"/>
    <property type="match status" value="1"/>
</dbReference>
<keyword evidence="5 8" id="KW-0413">Isomerase</keyword>
<dbReference type="OrthoDB" id="2083at2759"/>
<dbReference type="CDD" id="cd01921">
    <property type="entry name" value="cyclophilin_RRM"/>
    <property type="match status" value="1"/>
</dbReference>
<evidence type="ECO:0000256" key="7">
    <source>
        <dbReference type="PROSITE-ProRule" id="PRU00176"/>
    </source>
</evidence>
<evidence type="ECO:0000256" key="6">
    <source>
        <dbReference type="ARBA" id="ARBA00023242"/>
    </source>
</evidence>
<feature type="domain" description="PPIase cyclophilin-type" evidence="10">
    <location>
        <begin position="6"/>
        <end position="161"/>
    </location>
</feature>
<dbReference type="SUPFAM" id="SSF50891">
    <property type="entry name" value="Cyclophilin-like"/>
    <property type="match status" value="1"/>
</dbReference>
<name>A0A1I7SEC3_BURXY</name>
<dbReference type="WBParaSite" id="BXY_1138200.1">
    <property type="protein sequence ID" value="BXY_1138200.1"/>
    <property type="gene ID" value="BXY_1138200"/>
</dbReference>
<keyword evidence="3 7" id="KW-0694">RNA-binding</keyword>
<dbReference type="Pfam" id="PF00076">
    <property type="entry name" value="RRM_1"/>
    <property type="match status" value="1"/>
</dbReference>
<proteinExistence type="inferred from homology"/>
<dbReference type="SMART" id="SM00360">
    <property type="entry name" value="RRM"/>
    <property type="match status" value="1"/>
</dbReference>
<dbReference type="InterPro" id="IPR035538">
    <property type="entry name" value="Cyclophilin_PPIL4"/>
</dbReference>
<evidence type="ECO:0000313" key="14">
    <source>
        <dbReference type="Proteomes" id="UP000659654"/>
    </source>
</evidence>
<evidence type="ECO:0000313" key="15">
    <source>
        <dbReference type="WBParaSite" id="BXY_1138200.1"/>
    </source>
</evidence>
<feature type="domain" description="RRM" evidence="11">
    <location>
        <begin position="240"/>
        <end position="318"/>
    </location>
</feature>
<comment type="catalytic activity">
    <reaction evidence="1 8">
        <text>[protein]-peptidylproline (omega=180) = [protein]-peptidylproline (omega=0)</text>
        <dbReference type="Rhea" id="RHEA:16237"/>
        <dbReference type="Rhea" id="RHEA-COMP:10747"/>
        <dbReference type="Rhea" id="RHEA-COMP:10748"/>
        <dbReference type="ChEBI" id="CHEBI:83833"/>
        <dbReference type="ChEBI" id="CHEBI:83834"/>
        <dbReference type="EC" id="5.2.1.8"/>
    </reaction>
</comment>
<reference evidence="15" key="1">
    <citation type="submission" date="2016-11" db="UniProtKB">
        <authorList>
            <consortium name="WormBaseParasite"/>
        </authorList>
    </citation>
    <scope>IDENTIFICATION</scope>
</reference>
<dbReference type="AlphaFoldDB" id="A0A1I7SEC3"/>
<dbReference type="PROSITE" id="PS50072">
    <property type="entry name" value="CSA_PPIASE_2"/>
    <property type="match status" value="1"/>
</dbReference>
<dbReference type="GO" id="GO:0003723">
    <property type="term" value="F:RNA binding"/>
    <property type="evidence" value="ECO:0007669"/>
    <property type="project" value="UniProtKB-UniRule"/>
</dbReference>
<evidence type="ECO:0000256" key="5">
    <source>
        <dbReference type="ARBA" id="ARBA00023235"/>
    </source>
</evidence>
<gene>
    <name evidence="12" type="ORF">BXYJ_LOCUS2218</name>
</gene>
<dbReference type="GO" id="GO:0003755">
    <property type="term" value="F:peptidyl-prolyl cis-trans isomerase activity"/>
    <property type="evidence" value="ECO:0007669"/>
    <property type="project" value="UniProtKB-UniRule"/>
</dbReference>
<evidence type="ECO:0000256" key="1">
    <source>
        <dbReference type="ARBA" id="ARBA00000971"/>
    </source>
</evidence>
<dbReference type="PROSITE" id="PS50102">
    <property type="entry name" value="RRM"/>
    <property type="match status" value="1"/>
</dbReference>
<evidence type="ECO:0000259" key="11">
    <source>
        <dbReference type="PROSITE" id="PS50102"/>
    </source>
</evidence>
<accession>A0A1I7SEC3</accession>
<comment type="function">
    <text evidence="8">PPIases accelerate the folding of proteins. It catalyzes the cis-trans isomerization of proline imidic peptide bonds in oligopeptides.</text>
</comment>
<evidence type="ECO:0000259" key="10">
    <source>
        <dbReference type="PROSITE" id="PS50072"/>
    </source>
</evidence>
<dbReference type="Proteomes" id="UP000582659">
    <property type="component" value="Unassembled WGS sequence"/>
</dbReference>
<evidence type="ECO:0000256" key="8">
    <source>
        <dbReference type="RuleBase" id="RU365081"/>
    </source>
</evidence>
<keyword evidence="4 8" id="KW-0697">Rotamase</keyword>
<evidence type="ECO:0000313" key="13">
    <source>
        <dbReference type="Proteomes" id="UP000095284"/>
    </source>
</evidence>
<dbReference type="InterPro" id="IPR002130">
    <property type="entry name" value="Cyclophilin-type_PPIase_dom"/>
</dbReference>